<keyword evidence="3" id="KW-1185">Reference proteome</keyword>
<dbReference type="RefSeq" id="XP_043123877.1">
    <property type="nucleotide sequence ID" value="XM_043267942.1"/>
</dbReference>
<dbReference type="AlphaFoldDB" id="A0A9P3BVJ3"/>
<evidence type="ECO:0000313" key="2">
    <source>
        <dbReference type="EMBL" id="GIK00691.1"/>
    </source>
</evidence>
<reference evidence="2 3" key="1">
    <citation type="submission" date="2021-02" db="EMBL/GenBank/DDBJ databases">
        <title>Pan-genome distribution and transcriptional activeness of fungal secondary metabolism genes in Aspergillus section Fumigati.</title>
        <authorList>
            <person name="Takahashi H."/>
            <person name="Umemura M."/>
            <person name="Ninomiya A."/>
            <person name="Kusuya Y."/>
            <person name="Urayama S."/>
            <person name="Shimizu M."/>
            <person name="Watanabe A."/>
            <person name="Kamei K."/>
            <person name="Yaguchi T."/>
            <person name="Hagiwara D."/>
        </authorList>
    </citation>
    <scope>NUCLEOTIDE SEQUENCE [LARGE SCALE GENOMIC DNA]</scope>
    <source>
        <strain evidence="2 3">IFM 47045</strain>
    </source>
</reference>
<proteinExistence type="predicted"/>
<comment type="caution">
    <text evidence="2">The sequence shown here is derived from an EMBL/GenBank/DDBJ whole genome shotgun (WGS) entry which is preliminary data.</text>
</comment>
<feature type="compositionally biased region" description="Low complexity" evidence="1">
    <location>
        <begin position="155"/>
        <end position="170"/>
    </location>
</feature>
<gene>
    <name evidence="2" type="ORF">Aspvir_004720</name>
</gene>
<dbReference type="GeneID" id="66932702"/>
<organism evidence="2 3">
    <name type="scientific">Aspergillus viridinutans</name>
    <dbReference type="NCBI Taxonomy" id="75553"/>
    <lineage>
        <taxon>Eukaryota</taxon>
        <taxon>Fungi</taxon>
        <taxon>Dikarya</taxon>
        <taxon>Ascomycota</taxon>
        <taxon>Pezizomycotina</taxon>
        <taxon>Eurotiomycetes</taxon>
        <taxon>Eurotiomycetidae</taxon>
        <taxon>Eurotiales</taxon>
        <taxon>Aspergillaceae</taxon>
        <taxon>Aspergillus</taxon>
        <taxon>Aspergillus subgen. Fumigati</taxon>
    </lineage>
</organism>
<evidence type="ECO:0000313" key="3">
    <source>
        <dbReference type="Proteomes" id="UP000710440"/>
    </source>
</evidence>
<dbReference type="Proteomes" id="UP000710440">
    <property type="component" value="Unassembled WGS sequence"/>
</dbReference>
<sequence length="875" mass="99437">MEPSNPNFEILSDYEEEMLESQAVREVLDHLAVGLLSKLDVHVLCSFVQYGEEPTEQEEFRMSLARKLWDQVLQLSTLSGVGRASLPWFHEKTQQYLRSAVAGKRISEVWVHNFLLWVWNDMKRARENGSEYPKWYNPVDPFDIAEIQALERRQQQQQPPSGAKAKAPSKTPRPRFRKELPQGVGWSESVMQESMPAVQNPARSEALKISHSIVFPDIRKTAERLISTLSEGAVTIHPMVSYPLLFNKLGGTQNLLKMMMESLKPAIQALEGRKITRIDLDHIMSRQVSPSLWPRRGGYLVYVTDAEQPKYWRPYVGQSNDLVRRISEHSKAFTDQHENTLLYWISSRSFRREMNFIQLWTLPEFVINSSKGVRDILNNMMEMLMSLCFQSLPQAQLSMFLAGQEHLATTGLNVTSPLVQGVVLSGIEKEAYRLQLLASVDPEIRAFPQARKQQLMEKNWRSFSDQPVEINYQDALAEACSSLGLTENLALPFDGSLPCSREDVLDSSIDTALQEAAYELEKLTGSTVPLSMPFGSFAARLGIILDHDLLRNDESDIPTALKEIGFHNENCLVWPFNLQNHYLASSSQIRHLGSEADILRSLNHKIIELSNLRVIILCGDNAEACILSPELHPIDIKLGNYPYRSFVQIKDSRIKRIYINASVAVSSLYSVNWNESLRFALAIKFATQMTSTYKIRPFLYRSRRALLDIVIASFHENNGEEKMTPETMPPSIKAWLFTKGFTSDDDFKKLEDLGGTFTKGLLLAMCTSPACPENEKPPSERPILSKNKFDSRLFTKKQLDEMRSIHKQKRSEIYSRYPGTAIVTDSTDVPETSSVSDDYEDETIQQNLLDRLSNQCLSDEGSVHSVIKDVLSDNA</sequence>
<feature type="region of interest" description="Disordered" evidence="1">
    <location>
        <begin position="152"/>
        <end position="181"/>
    </location>
</feature>
<name>A0A9P3BVJ3_ASPVI</name>
<protein>
    <submittedName>
        <fullName evidence="2">Uncharacterized protein</fullName>
    </submittedName>
</protein>
<dbReference type="EMBL" id="BOPL01000002">
    <property type="protein sequence ID" value="GIK00691.1"/>
    <property type="molecule type" value="Genomic_DNA"/>
</dbReference>
<dbReference type="OrthoDB" id="4369670at2759"/>
<accession>A0A9P3BVJ3</accession>
<evidence type="ECO:0000256" key="1">
    <source>
        <dbReference type="SAM" id="MobiDB-lite"/>
    </source>
</evidence>